<evidence type="ECO:0000313" key="3">
    <source>
        <dbReference type="EMBL" id="PXF48351.1"/>
    </source>
</evidence>
<gene>
    <name evidence="3" type="ORF">BWQ96_01811</name>
</gene>
<comment type="caution">
    <text evidence="3">The sequence shown here is derived from an EMBL/GenBank/DDBJ whole genome shotgun (WGS) entry which is preliminary data.</text>
</comment>
<sequence>MKVSIIKVLLVIAAVLSVGSARAFWNTSQGDRNNNWFWPSWVSLTHILRAIDKDHKPATIKFSAYADTTLFVNGKSLGRTIISSPTTVNVDLKKGDVVAFMARKIGENPGVMVTVDWDGKMYRSGHSRFTANGDYEQWTEEDQENWNLASSYRHKESGTLRTFCHWDRADDMDIKTDKFDLKASYVWRLAPKDNKKEEKPTDTVFLRLVIGGENCGVSPGKDESNKPSQRAEDSEKDKKITFDGQSSDSDFQGFCVCKLTNRSGGECYDMDDDSAKEGGCKPRPCEAKFECTESGNKICMRRHADSKVVMTAPNHCMKVPTVGENLIPYEG</sequence>
<dbReference type="EMBL" id="NBIV01000014">
    <property type="protein sequence ID" value="PXF48351.1"/>
    <property type="molecule type" value="Genomic_DNA"/>
</dbReference>
<dbReference type="OrthoDB" id="10448423at2759"/>
<evidence type="ECO:0000256" key="1">
    <source>
        <dbReference type="SAM" id="MobiDB-lite"/>
    </source>
</evidence>
<feature type="compositionally biased region" description="Basic and acidic residues" evidence="1">
    <location>
        <begin position="220"/>
        <end position="241"/>
    </location>
</feature>
<dbReference type="Proteomes" id="UP000247409">
    <property type="component" value="Unassembled WGS sequence"/>
</dbReference>
<keyword evidence="2" id="KW-0732">Signal</keyword>
<evidence type="ECO:0000256" key="2">
    <source>
        <dbReference type="SAM" id="SignalP"/>
    </source>
</evidence>
<feature type="region of interest" description="Disordered" evidence="1">
    <location>
        <begin position="216"/>
        <end position="247"/>
    </location>
</feature>
<feature type="signal peptide" evidence="2">
    <location>
        <begin position="1"/>
        <end position="23"/>
    </location>
</feature>
<proteinExistence type="predicted"/>
<dbReference type="AlphaFoldDB" id="A0A2V3J1P2"/>
<name>A0A2V3J1P2_9FLOR</name>
<accession>A0A2V3J1P2</accession>
<evidence type="ECO:0000313" key="4">
    <source>
        <dbReference type="Proteomes" id="UP000247409"/>
    </source>
</evidence>
<feature type="chain" id="PRO_5015864395" evidence="2">
    <location>
        <begin position="24"/>
        <end position="331"/>
    </location>
</feature>
<reference evidence="3 4" key="1">
    <citation type="journal article" date="2018" name="Mol. Biol. Evol.">
        <title>Analysis of the draft genome of the red seaweed Gracilariopsis chorda provides insights into genome size evolution in Rhodophyta.</title>
        <authorList>
            <person name="Lee J."/>
            <person name="Yang E.C."/>
            <person name="Graf L."/>
            <person name="Yang J.H."/>
            <person name="Qiu H."/>
            <person name="Zel Zion U."/>
            <person name="Chan C.X."/>
            <person name="Stephens T.G."/>
            <person name="Weber A.P.M."/>
            <person name="Boo G.H."/>
            <person name="Boo S.M."/>
            <person name="Kim K.M."/>
            <person name="Shin Y."/>
            <person name="Jung M."/>
            <person name="Lee S.J."/>
            <person name="Yim H.S."/>
            <person name="Lee J.H."/>
            <person name="Bhattacharya D."/>
            <person name="Yoon H.S."/>
        </authorList>
    </citation>
    <scope>NUCLEOTIDE SEQUENCE [LARGE SCALE GENOMIC DNA]</scope>
    <source>
        <strain evidence="3 4">SKKU-2015</strain>
        <tissue evidence="3">Whole body</tissue>
    </source>
</reference>
<keyword evidence="4" id="KW-1185">Reference proteome</keyword>
<organism evidence="3 4">
    <name type="scientific">Gracilariopsis chorda</name>
    <dbReference type="NCBI Taxonomy" id="448386"/>
    <lineage>
        <taxon>Eukaryota</taxon>
        <taxon>Rhodophyta</taxon>
        <taxon>Florideophyceae</taxon>
        <taxon>Rhodymeniophycidae</taxon>
        <taxon>Gracilariales</taxon>
        <taxon>Gracilariaceae</taxon>
        <taxon>Gracilariopsis</taxon>
    </lineage>
</organism>
<protein>
    <submittedName>
        <fullName evidence="3">Uncharacterized protein</fullName>
    </submittedName>
</protein>